<protein>
    <submittedName>
        <fullName evidence="1">DUF1636 domain-containing protein</fullName>
    </submittedName>
</protein>
<organism evidence="1 2">
    <name type="scientific">Symplocastrum torsivum CPER-KK1</name>
    <dbReference type="NCBI Taxonomy" id="450513"/>
    <lineage>
        <taxon>Bacteria</taxon>
        <taxon>Bacillati</taxon>
        <taxon>Cyanobacteriota</taxon>
        <taxon>Cyanophyceae</taxon>
        <taxon>Oscillatoriophycideae</taxon>
        <taxon>Oscillatoriales</taxon>
        <taxon>Microcoleaceae</taxon>
        <taxon>Symplocastrum</taxon>
    </lineage>
</organism>
<reference evidence="1" key="2">
    <citation type="journal article" date="2022" name="Microbiol. Resour. Announc.">
        <title>Metagenome Sequencing to Explore Phylogenomics of Terrestrial Cyanobacteria.</title>
        <authorList>
            <person name="Ward R.D."/>
            <person name="Stajich J.E."/>
            <person name="Johansen J.R."/>
            <person name="Huntemann M."/>
            <person name="Clum A."/>
            <person name="Foster B."/>
            <person name="Foster B."/>
            <person name="Roux S."/>
            <person name="Palaniappan K."/>
            <person name="Varghese N."/>
            <person name="Mukherjee S."/>
            <person name="Reddy T.B.K."/>
            <person name="Daum C."/>
            <person name="Copeland A."/>
            <person name="Chen I.A."/>
            <person name="Ivanova N.N."/>
            <person name="Kyrpides N.C."/>
            <person name="Shapiro N."/>
            <person name="Eloe-Fadrosh E.A."/>
            <person name="Pietrasiak N."/>
        </authorList>
    </citation>
    <scope>NUCLEOTIDE SEQUENCE</scope>
    <source>
        <strain evidence="1">CPER-KK1</strain>
    </source>
</reference>
<dbReference type="AlphaFoldDB" id="A0A951PHH9"/>
<dbReference type="Pfam" id="PF07845">
    <property type="entry name" value="DUF1636"/>
    <property type="match status" value="1"/>
</dbReference>
<reference evidence="1" key="1">
    <citation type="submission" date="2021-05" db="EMBL/GenBank/DDBJ databases">
        <authorList>
            <person name="Pietrasiak N."/>
            <person name="Ward R."/>
            <person name="Stajich J.E."/>
            <person name="Kurbessoian T."/>
        </authorList>
    </citation>
    <scope>NUCLEOTIDE SEQUENCE</scope>
    <source>
        <strain evidence="1">CPER-KK1</strain>
    </source>
</reference>
<comment type="caution">
    <text evidence="1">The sequence shown here is derived from an EMBL/GenBank/DDBJ whole genome shotgun (WGS) entry which is preliminary data.</text>
</comment>
<name>A0A951PHH9_9CYAN</name>
<evidence type="ECO:0000313" key="2">
    <source>
        <dbReference type="Proteomes" id="UP000753908"/>
    </source>
</evidence>
<dbReference type="Proteomes" id="UP000753908">
    <property type="component" value="Unassembled WGS sequence"/>
</dbReference>
<dbReference type="InterPro" id="IPR012863">
    <property type="entry name" value="DUF1636"/>
</dbReference>
<dbReference type="EMBL" id="JAHHIF010000006">
    <property type="protein sequence ID" value="MBW4543985.1"/>
    <property type="molecule type" value="Genomic_DNA"/>
</dbReference>
<dbReference type="Gene3D" id="3.40.30.10">
    <property type="entry name" value="Glutaredoxin"/>
    <property type="match status" value="1"/>
</dbReference>
<proteinExistence type="predicted"/>
<gene>
    <name evidence="1" type="ORF">KME25_06025</name>
</gene>
<accession>A0A951PHH9</accession>
<evidence type="ECO:0000313" key="1">
    <source>
        <dbReference type="EMBL" id="MBW4543985.1"/>
    </source>
</evidence>
<sequence length="125" mass="13685">MNTQHVLLVCKACATVRIEGEPQGKSGGQQLLEQLQDLHSDWELRDDFQIQEVDCMSACSHSCAISFVAPNKYTYLFGDLPAQSCAKAVLDCAKLYFANPGGYLAWADRPKALKNGIIARIPPVA</sequence>